<organism evidence="1 2">
    <name type="scientific">Avena sativa</name>
    <name type="common">Oat</name>
    <dbReference type="NCBI Taxonomy" id="4498"/>
    <lineage>
        <taxon>Eukaryota</taxon>
        <taxon>Viridiplantae</taxon>
        <taxon>Streptophyta</taxon>
        <taxon>Embryophyta</taxon>
        <taxon>Tracheophyta</taxon>
        <taxon>Spermatophyta</taxon>
        <taxon>Magnoliopsida</taxon>
        <taxon>Liliopsida</taxon>
        <taxon>Poales</taxon>
        <taxon>Poaceae</taxon>
        <taxon>BOP clade</taxon>
        <taxon>Pooideae</taxon>
        <taxon>Poodae</taxon>
        <taxon>Poeae</taxon>
        <taxon>Poeae Chloroplast Group 1 (Aveneae type)</taxon>
        <taxon>Aveninae</taxon>
        <taxon>Avena</taxon>
    </lineage>
</organism>
<reference evidence="1" key="1">
    <citation type="submission" date="2021-05" db="EMBL/GenBank/DDBJ databases">
        <authorList>
            <person name="Scholz U."/>
            <person name="Mascher M."/>
            <person name="Fiebig A."/>
        </authorList>
    </citation>
    <scope>NUCLEOTIDE SEQUENCE [LARGE SCALE GENOMIC DNA]</scope>
</reference>
<sequence>MHARRPTTPRRPTMPSVKIVEVARVALPAAALDPPPQLLCLSALDAPWLAFPRLQRVFIFEDAHHPHPPPFASRVASLRASLAATLARFPPLAGTIVFLPDTGDAAIDCSGSGPGVRFLVAEADDADAARLAGDADHDVETFRRLVPLLDAAVLPAEALAVQATRLRGGVAVGVALHHAVVDGRSLWRFLEAWAAACRGDPTDTTAPSFDRTAVALPGGQELARSTLRKYMPDLPLLPQQSAVGPIFPRRTFAVTELQISRLKQRIADDQTRRAGASDVEPPSSFVAVAALSWASYIRSKHPVAISADHDVYVFCFVDCRGRRGFDPPVSESYFGSCLTGCLAKALARDLLADDGVAAAAVAVQKEVRRVAEDPLAMWDWMSLSSSLPLDRVLNMSGSPRFRAYEAADFGWGAPSRTELVSMENPGQVVLVAAKGGGVQASAVMHADHMDTFCSHFGNFLG</sequence>
<proteinExistence type="predicted"/>
<protein>
    <submittedName>
        <fullName evidence="1">Uncharacterized protein</fullName>
    </submittedName>
</protein>
<evidence type="ECO:0000313" key="2">
    <source>
        <dbReference type="Proteomes" id="UP001732700"/>
    </source>
</evidence>
<reference evidence="1" key="2">
    <citation type="submission" date="2025-09" db="UniProtKB">
        <authorList>
            <consortium name="EnsemblPlants"/>
        </authorList>
    </citation>
    <scope>IDENTIFICATION</scope>
</reference>
<keyword evidence="2" id="KW-1185">Reference proteome</keyword>
<evidence type="ECO:0000313" key="1">
    <source>
        <dbReference type="EnsemblPlants" id="AVESA.00010b.r2.7AG1199660.1.CDS"/>
    </source>
</evidence>
<dbReference type="EnsemblPlants" id="AVESA.00010b.r2.7AG1199660.1">
    <property type="protein sequence ID" value="AVESA.00010b.r2.7AG1199660.1.CDS"/>
    <property type="gene ID" value="AVESA.00010b.r2.7AG1199660"/>
</dbReference>
<accession>A0ACD5ZP16</accession>
<name>A0ACD5ZP16_AVESA</name>
<dbReference type="Proteomes" id="UP001732700">
    <property type="component" value="Chromosome 7A"/>
</dbReference>